<proteinExistence type="predicted"/>
<protein>
    <submittedName>
        <fullName evidence="1">Uncharacterized protein</fullName>
    </submittedName>
</protein>
<keyword evidence="2" id="KW-1185">Reference proteome</keyword>
<evidence type="ECO:0000313" key="2">
    <source>
        <dbReference type="Proteomes" id="UP001243375"/>
    </source>
</evidence>
<evidence type="ECO:0000313" key="1">
    <source>
        <dbReference type="EMBL" id="KAJ9121643.1"/>
    </source>
</evidence>
<dbReference type="EMBL" id="JASBWU010000005">
    <property type="protein sequence ID" value="KAJ9121643.1"/>
    <property type="molecule type" value="Genomic_DNA"/>
</dbReference>
<dbReference type="Proteomes" id="UP001243375">
    <property type="component" value="Unassembled WGS sequence"/>
</dbReference>
<reference evidence="1" key="1">
    <citation type="submission" date="2023-04" db="EMBL/GenBank/DDBJ databases">
        <title>Draft Genome sequencing of Naganishia species isolated from polar environments using Oxford Nanopore Technology.</title>
        <authorList>
            <person name="Leo P."/>
            <person name="Venkateswaran K."/>
        </authorList>
    </citation>
    <scope>NUCLEOTIDE SEQUENCE</scope>
    <source>
        <strain evidence="1">MNA-CCFEE 5425</strain>
    </source>
</reference>
<sequence length="180" mass="19185">MLDGISGSLSSLDGGDSSSTPSYAAVQIMVVQFLIHLSLGTIHHAQTLLQEIKNDTQVSEVVKRVLSGLIGICQGRSLGIERSTSTEEEGSKRLDMVVANNEAVALLANGDLSEAVARLGVAMQKHDPDCYAEPYIFNLATLYELDGGSALQNKVKVLDNAVRASGEVIKVSDDMPLRDV</sequence>
<name>A0ACC2XC73_9TREE</name>
<gene>
    <name evidence="1" type="ORF">QFC22_002263</name>
</gene>
<organism evidence="1 2">
    <name type="scientific">Naganishia vaughanmartiniae</name>
    <dbReference type="NCBI Taxonomy" id="1424756"/>
    <lineage>
        <taxon>Eukaryota</taxon>
        <taxon>Fungi</taxon>
        <taxon>Dikarya</taxon>
        <taxon>Basidiomycota</taxon>
        <taxon>Agaricomycotina</taxon>
        <taxon>Tremellomycetes</taxon>
        <taxon>Filobasidiales</taxon>
        <taxon>Filobasidiaceae</taxon>
        <taxon>Naganishia</taxon>
    </lineage>
</organism>
<accession>A0ACC2XC73</accession>
<comment type="caution">
    <text evidence="1">The sequence shown here is derived from an EMBL/GenBank/DDBJ whole genome shotgun (WGS) entry which is preliminary data.</text>
</comment>